<dbReference type="EMBL" id="CP022746">
    <property type="protein sequence ID" value="ASY46328.1"/>
    <property type="molecule type" value="Genomic_DNA"/>
</dbReference>
<dbReference type="KEGG" id="shyd:CJD35_17845"/>
<dbReference type="Proteomes" id="UP000217141">
    <property type="component" value="Chromosome II"/>
</dbReference>
<accession>A0A249MYB7</accession>
<dbReference type="RefSeq" id="WP_017181226.1">
    <property type="nucleotide sequence ID" value="NZ_CP022746.1"/>
</dbReference>
<evidence type="ECO:0000313" key="2">
    <source>
        <dbReference type="Proteomes" id="UP000217141"/>
    </source>
</evidence>
<organism evidence="1 2">
    <name type="scientific">Sphingobium xenophagum</name>
    <dbReference type="NCBI Taxonomy" id="121428"/>
    <lineage>
        <taxon>Bacteria</taxon>
        <taxon>Pseudomonadati</taxon>
        <taxon>Pseudomonadota</taxon>
        <taxon>Alphaproteobacteria</taxon>
        <taxon>Sphingomonadales</taxon>
        <taxon>Sphingomonadaceae</taxon>
        <taxon>Sphingobium</taxon>
    </lineage>
</organism>
<dbReference type="Gene3D" id="3.50.50.60">
    <property type="entry name" value="FAD/NAD(P)-binding domain"/>
    <property type="match status" value="1"/>
</dbReference>
<name>A0A249MYB7_SPHXE</name>
<dbReference type="AlphaFoldDB" id="A0A249MYB7"/>
<protein>
    <recommendedName>
        <fullName evidence="3">FAD-binding domain-containing protein</fullName>
    </recommendedName>
</protein>
<evidence type="ECO:0008006" key="3">
    <source>
        <dbReference type="Google" id="ProtNLM"/>
    </source>
</evidence>
<evidence type="ECO:0000313" key="1">
    <source>
        <dbReference type="EMBL" id="ASY46328.1"/>
    </source>
</evidence>
<sequence length="335" mass="34951">MSQRRLIVGIRGSGIAATTCAHLLHGAGLRVASEAAHRTPVPTILLSDPALALLRDVFGRPGLFADSPRIKRRVIAWGGAPVAVPHSAALVSEEAVQAALASDKPAAGPVPVDFSIHAALPQPSGKMRIFGDRNAVAAKIRLRDPACAQEGRVEAVPDGWLFLVPAGTGEGWLLGVGGPLDDLLAQSGLIAPVVDAVGAASMPFLAAPRLHLPLCGDDWLACGTAALGFDPLCGDGTAQSVREAILASAVLIGIAEGGDRAALLTHYQSMLIAAMRRHLALCAQFYASGGTGDWWRAQHDALMDGHRWCTGLLAKMPEPAFVLDGFRLVPRRQAA</sequence>
<reference evidence="1 2" key="1">
    <citation type="submission" date="2017-08" db="EMBL/GenBank/DDBJ databases">
        <title>Whole Genome Sequence of Sphingobium hydrophobicum C1: Insights into Adaption to the Electronic-waste Contaminated Sediment.</title>
        <authorList>
            <person name="Song D."/>
            <person name="Chen X."/>
            <person name="Xu M."/>
        </authorList>
    </citation>
    <scope>NUCLEOTIDE SEQUENCE [LARGE SCALE GENOMIC DNA]</scope>
    <source>
        <strain evidence="1 2">C1</strain>
    </source>
</reference>
<gene>
    <name evidence="1" type="ORF">CJD35_17845</name>
</gene>
<proteinExistence type="predicted"/>
<dbReference type="InterPro" id="IPR036188">
    <property type="entry name" value="FAD/NAD-bd_sf"/>
</dbReference>